<dbReference type="InterPro" id="IPR026317">
    <property type="entry name" value="P_C10"/>
</dbReference>
<evidence type="ECO:0000256" key="5">
    <source>
        <dbReference type="ARBA" id="ARBA00022692"/>
    </source>
</evidence>
<dbReference type="GO" id="GO:0000139">
    <property type="term" value="C:Golgi membrane"/>
    <property type="evidence" value="ECO:0007669"/>
    <property type="project" value="UniProtKB-SubCell"/>
</dbReference>
<organism evidence="11 12">
    <name type="scientific">Pieris brassicae</name>
    <name type="common">White butterfly</name>
    <name type="synonym">Large white butterfly</name>
    <dbReference type="NCBI Taxonomy" id="7116"/>
    <lineage>
        <taxon>Eukaryota</taxon>
        <taxon>Metazoa</taxon>
        <taxon>Ecdysozoa</taxon>
        <taxon>Arthropoda</taxon>
        <taxon>Hexapoda</taxon>
        <taxon>Insecta</taxon>
        <taxon>Pterygota</taxon>
        <taxon>Neoptera</taxon>
        <taxon>Endopterygota</taxon>
        <taxon>Lepidoptera</taxon>
        <taxon>Glossata</taxon>
        <taxon>Ditrysia</taxon>
        <taxon>Papilionoidea</taxon>
        <taxon>Pieridae</taxon>
        <taxon>Pierinae</taxon>
        <taxon>Pieris</taxon>
    </lineage>
</organism>
<evidence type="ECO:0000256" key="3">
    <source>
        <dbReference type="ARBA" id="ARBA00022676"/>
    </source>
</evidence>
<dbReference type="PANTHER" id="PTHR11214">
    <property type="entry name" value="BETA-1,3-N-ACETYLGLUCOSAMINYLTRANSFERASE"/>
    <property type="match status" value="1"/>
</dbReference>
<dbReference type="InterPro" id="IPR002659">
    <property type="entry name" value="Glyco_trans_31"/>
</dbReference>
<feature type="transmembrane region" description="Helical" evidence="10">
    <location>
        <begin position="107"/>
        <end position="124"/>
    </location>
</feature>
<dbReference type="Gene3D" id="3.90.550.50">
    <property type="match status" value="1"/>
</dbReference>
<dbReference type="InterPro" id="IPR029044">
    <property type="entry name" value="Nucleotide-diphossugar_trans"/>
</dbReference>
<evidence type="ECO:0000256" key="9">
    <source>
        <dbReference type="ARBA" id="ARBA00023136"/>
    </source>
</evidence>
<keyword evidence="6 10" id="KW-0735">Signal-anchor</keyword>
<keyword evidence="7 10" id="KW-1133">Transmembrane helix</keyword>
<keyword evidence="4" id="KW-0808">Transferase</keyword>
<accession>A0A9P0X6B5</accession>
<dbReference type="EMBL" id="CALOZG010000003">
    <property type="protein sequence ID" value="CAH3998881.1"/>
    <property type="molecule type" value="Genomic_DNA"/>
</dbReference>
<keyword evidence="3 10" id="KW-0328">Glycosyltransferase</keyword>
<evidence type="ECO:0000256" key="10">
    <source>
        <dbReference type="RuleBase" id="RU363063"/>
    </source>
</evidence>
<evidence type="ECO:0000256" key="2">
    <source>
        <dbReference type="ARBA" id="ARBA00008661"/>
    </source>
</evidence>
<dbReference type="GO" id="GO:0016758">
    <property type="term" value="F:hexosyltransferase activity"/>
    <property type="evidence" value="ECO:0007669"/>
    <property type="project" value="InterPro"/>
</dbReference>
<keyword evidence="12" id="KW-1185">Reference proteome</keyword>
<keyword evidence="5 10" id="KW-0812">Transmembrane</keyword>
<reference evidence="11" key="1">
    <citation type="submission" date="2022-05" db="EMBL/GenBank/DDBJ databases">
        <authorList>
            <person name="Okamura Y."/>
        </authorList>
    </citation>
    <scope>NUCLEOTIDE SEQUENCE</scope>
</reference>
<proteinExistence type="inferred from homology"/>
<dbReference type="Pfam" id="PF01762">
    <property type="entry name" value="Galactosyl_T"/>
    <property type="match status" value="1"/>
</dbReference>
<dbReference type="GO" id="GO:0006493">
    <property type="term" value="P:protein O-linked glycosylation"/>
    <property type="evidence" value="ECO:0007669"/>
    <property type="project" value="TreeGrafter"/>
</dbReference>
<keyword evidence="9 10" id="KW-0472">Membrane</keyword>
<dbReference type="Pfam" id="PF14974">
    <property type="entry name" value="P_C10"/>
    <property type="match status" value="1"/>
</dbReference>
<comment type="similarity">
    <text evidence="2 10">Belongs to the glycosyltransferase 31 family.</text>
</comment>
<sequence>MASPQNISVEQMRVILDEIVNTLESPEYSSKLDEAKEAAGNEMLKMMQLVFPMVVQIKMETIKRHGFTSSREGIVQFTQMVRELESVDSEVAPVRNLKYLTMRRKRYYQLCVCSCVLIYIYYFFGVSDYIFSRSYVNNFDYPLNVDVQPIVEKILSGKKPSVKPINYYPYRFLTNSGKCSTLDRLDLFIIVKSAMNHFEQRSAIRQTFGREGILPGKEIKTLFFLGVAESPKSITQHQIDEEMAKYKDIIQIDFLDTYFNNTIKTMMSFRWLYEHCSTSDYYLFTDDDMYISVKNLLDYVHSESEGDRQLFAGYVFKSAPQRYHSSKWRVSLDEYPWDRWPPYVTAGAFVVTNKSMKYLYSGSLYVKHFRFDDIYLGIVAKKVGIKPVHCPQFHFYKKTYTRDGYKDVIASHGFNNKNELLKVWNEQNTEVK</sequence>
<evidence type="ECO:0000313" key="12">
    <source>
        <dbReference type="Proteomes" id="UP001152562"/>
    </source>
</evidence>
<evidence type="ECO:0000256" key="4">
    <source>
        <dbReference type="ARBA" id="ARBA00022679"/>
    </source>
</evidence>
<dbReference type="Proteomes" id="UP001152562">
    <property type="component" value="Unassembled WGS sequence"/>
</dbReference>
<evidence type="ECO:0000256" key="1">
    <source>
        <dbReference type="ARBA" id="ARBA00004323"/>
    </source>
</evidence>
<name>A0A9P0X6B5_PIEBR</name>
<dbReference type="SUPFAM" id="SSF53448">
    <property type="entry name" value="Nucleotide-diphospho-sugar transferases"/>
    <property type="match status" value="1"/>
</dbReference>
<comment type="caution">
    <text evidence="11">The sequence shown here is derived from an EMBL/GenBank/DDBJ whole genome shotgun (WGS) entry which is preliminary data.</text>
</comment>
<dbReference type="PANTHER" id="PTHR11214:SF349">
    <property type="entry name" value="BETA-1,3-GALACTOSYLTRANSFERASE BRN"/>
    <property type="match status" value="1"/>
</dbReference>
<evidence type="ECO:0000256" key="6">
    <source>
        <dbReference type="ARBA" id="ARBA00022968"/>
    </source>
</evidence>
<dbReference type="AlphaFoldDB" id="A0A9P0X6B5"/>
<evidence type="ECO:0000256" key="8">
    <source>
        <dbReference type="ARBA" id="ARBA00023034"/>
    </source>
</evidence>
<keyword evidence="8 10" id="KW-0333">Golgi apparatus</keyword>
<dbReference type="FunFam" id="3.90.550.50:FF:000042">
    <property type="entry name" value="Hexosyltransferase"/>
    <property type="match status" value="1"/>
</dbReference>
<evidence type="ECO:0000256" key="7">
    <source>
        <dbReference type="ARBA" id="ARBA00022989"/>
    </source>
</evidence>
<protein>
    <recommendedName>
        <fullName evidence="10">Hexosyltransferase</fullName>
        <ecNumber evidence="10">2.4.1.-</ecNumber>
    </recommendedName>
</protein>
<dbReference type="GO" id="GO:0008194">
    <property type="term" value="F:UDP-glycosyltransferase activity"/>
    <property type="evidence" value="ECO:0007669"/>
    <property type="project" value="TreeGrafter"/>
</dbReference>
<evidence type="ECO:0000313" key="11">
    <source>
        <dbReference type="EMBL" id="CAH3998881.1"/>
    </source>
</evidence>
<gene>
    <name evidence="11" type="ORF">PIBRA_LOCUS2511</name>
</gene>
<comment type="subcellular location">
    <subcellularLocation>
        <location evidence="1 10">Golgi apparatus membrane</location>
        <topology evidence="1 10">Single-pass type II membrane protein</topology>
    </subcellularLocation>
</comment>
<dbReference type="EC" id="2.4.1.-" evidence="10"/>